<dbReference type="Pfam" id="PF05368">
    <property type="entry name" value="NmrA"/>
    <property type="match status" value="1"/>
</dbReference>
<organism evidence="4 5">
    <name type="scientific">Actinomadura viridis</name>
    <dbReference type="NCBI Taxonomy" id="58110"/>
    <lineage>
        <taxon>Bacteria</taxon>
        <taxon>Bacillati</taxon>
        <taxon>Actinomycetota</taxon>
        <taxon>Actinomycetes</taxon>
        <taxon>Streptosporangiales</taxon>
        <taxon>Thermomonosporaceae</taxon>
        <taxon>Actinomadura</taxon>
    </lineage>
</organism>
<dbReference type="SUPFAM" id="SSF51735">
    <property type="entry name" value="NAD(P)-binding Rossmann-fold domains"/>
    <property type="match status" value="1"/>
</dbReference>
<name>A0A931DPG1_9ACTN</name>
<protein>
    <submittedName>
        <fullName evidence="4">Uncharacterized protein YbjT (DUF2867 family)</fullName>
    </submittedName>
</protein>
<keyword evidence="2" id="KW-0521">NADP</keyword>
<dbReference type="EMBL" id="JADOUA010000001">
    <property type="protein sequence ID" value="MBG6091381.1"/>
    <property type="molecule type" value="Genomic_DNA"/>
</dbReference>
<dbReference type="RefSeq" id="WP_197013698.1">
    <property type="nucleotide sequence ID" value="NZ_BAABES010000036.1"/>
</dbReference>
<dbReference type="PANTHER" id="PTHR42748">
    <property type="entry name" value="NITROGEN METABOLITE REPRESSION PROTEIN NMRA FAMILY MEMBER"/>
    <property type="match status" value="1"/>
</dbReference>
<gene>
    <name evidence="4" type="ORF">IW256_005494</name>
</gene>
<evidence type="ECO:0000313" key="5">
    <source>
        <dbReference type="Proteomes" id="UP000614047"/>
    </source>
</evidence>
<comment type="similarity">
    <text evidence="1">Belongs to the NmrA-type oxidoreductase family.</text>
</comment>
<dbReference type="PANTHER" id="PTHR42748:SF7">
    <property type="entry name" value="NMRA LIKE REDOX SENSOR 1-RELATED"/>
    <property type="match status" value="1"/>
</dbReference>
<keyword evidence="5" id="KW-1185">Reference proteome</keyword>
<evidence type="ECO:0000259" key="3">
    <source>
        <dbReference type="Pfam" id="PF05368"/>
    </source>
</evidence>
<evidence type="ECO:0000256" key="2">
    <source>
        <dbReference type="ARBA" id="ARBA00022857"/>
    </source>
</evidence>
<dbReference type="InterPro" id="IPR051164">
    <property type="entry name" value="NmrA-like_oxidored"/>
</dbReference>
<proteinExistence type="inferred from homology"/>
<accession>A0A931DPG1</accession>
<dbReference type="AlphaFoldDB" id="A0A931DPG1"/>
<reference evidence="4" key="1">
    <citation type="submission" date="2020-11" db="EMBL/GenBank/DDBJ databases">
        <title>Sequencing the genomes of 1000 actinobacteria strains.</title>
        <authorList>
            <person name="Klenk H.-P."/>
        </authorList>
    </citation>
    <scope>NUCLEOTIDE SEQUENCE</scope>
    <source>
        <strain evidence="4">DSM 43175</strain>
    </source>
</reference>
<dbReference type="Gene3D" id="3.40.50.720">
    <property type="entry name" value="NAD(P)-binding Rossmann-like Domain"/>
    <property type="match status" value="1"/>
</dbReference>
<sequence>MTHTYLVIGANGAQGGAVVRRLLADGHRVRGLGRAATGPAGVEWVRGDLADPAAVRAAFDGVTRASATLPMEFDPALVARYTANIIAAAGGVERLVLNIGNRLPAARTGVPAFETRRDAAEALLASGIPATVLCPPLYLDNLSAPWATEALANGALPYPLPAGHRVAWLSHDDLGALTAAAFDRPELLGQRVDVGGADVVTGPELAAAFTAVRGHEVTYIPVDPDEFEKGLAQAVGPAVAAGVASTYRLLADPAHAALYEGDPAKVEAAFGISLTPLRTWIATR</sequence>
<dbReference type="InterPro" id="IPR036291">
    <property type="entry name" value="NAD(P)-bd_dom_sf"/>
</dbReference>
<dbReference type="InterPro" id="IPR008030">
    <property type="entry name" value="NmrA-like"/>
</dbReference>
<comment type="caution">
    <text evidence="4">The sequence shown here is derived from an EMBL/GenBank/DDBJ whole genome shotgun (WGS) entry which is preliminary data.</text>
</comment>
<feature type="domain" description="NmrA-like" evidence="3">
    <location>
        <begin position="2"/>
        <end position="247"/>
    </location>
</feature>
<evidence type="ECO:0000256" key="1">
    <source>
        <dbReference type="ARBA" id="ARBA00006328"/>
    </source>
</evidence>
<evidence type="ECO:0000313" key="4">
    <source>
        <dbReference type="EMBL" id="MBG6091381.1"/>
    </source>
</evidence>
<dbReference type="Proteomes" id="UP000614047">
    <property type="component" value="Unassembled WGS sequence"/>
</dbReference>